<sequence>MLALLIIPALAYMAYIRLTRKRPFTGDMAEQKVVILGASSGIGRSMAVQYAARGAKLLLVARRQGLLEQVQRECQTMHPKSTCDIVVGDITQESVLAAATVKANSVLNGVNVLVLCAGITSVRSFEALCSLDSEANQASSGSTVSSDSISTTLIQQVFTTNLHAHMLAVKHFLPILKACKAQILVISSVAGVIPAPTRSIYTASKHALTGFFKALRIELAYSGVSVCIAFPGTVNTAFRESAVDVEVSKTESPEMTRRIMNRKQPGSMTADSCAANIIYGADRVIVKSIASTVLFCSCLSMFCPR</sequence>
<dbReference type="GO" id="GO:0006666">
    <property type="term" value="P:3-keto-sphinganine metabolic process"/>
    <property type="evidence" value="ECO:0007669"/>
    <property type="project" value="TreeGrafter"/>
</dbReference>
<protein>
    <submittedName>
        <fullName evidence="3">Uncharacterized protein</fullName>
    </submittedName>
</protein>
<reference evidence="3 4" key="1">
    <citation type="submission" date="2006-10" db="EMBL/GenBank/DDBJ databases">
        <title>The Genome Sequence of Batrachochytrium dendrobatidis JEL423.</title>
        <authorList>
            <consortium name="The Broad Institute Genome Sequencing Platform"/>
            <person name="Birren B."/>
            <person name="Lander E."/>
            <person name="Galagan J."/>
            <person name="Cuomo C."/>
            <person name="Devon K."/>
            <person name="Jaffe D."/>
            <person name="Butler J."/>
            <person name="Alvarez P."/>
            <person name="Gnerre S."/>
            <person name="Grabherr M."/>
            <person name="Kleber M."/>
            <person name="Mauceli E."/>
            <person name="Brockman W."/>
            <person name="Young S."/>
            <person name="LaButti K."/>
            <person name="Sykes S."/>
            <person name="DeCaprio D."/>
            <person name="Crawford M."/>
            <person name="Koehrsen M."/>
            <person name="Engels R."/>
            <person name="Montgomery P."/>
            <person name="Pearson M."/>
            <person name="Howarth C."/>
            <person name="Larson L."/>
            <person name="White J."/>
            <person name="O'Leary S."/>
            <person name="Kodira C."/>
            <person name="Zeng Q."/>
            <person name="Yandava C."/>
            <person name="Alvarado L."/>
            <person name="Longcore J."/>
            <person name="James T."/>
        </authorList>
    </citation>
    <scope>NUCLEOTIDE SEQUENCE [LARGE SCALE GENOMIC DNA]</scope>
    <source>
        <strain evidence="3 4">JEL423</strain>
    </source>
</reference>
<dbReference type="GO" id="GO:0030148">
    <property type="term" value="P:sphingolipid biosynthetic process"/>
    <property type="evidence" value="ECO:0007669"/>
    <property type="project" value="TreeGrafter"/>
</dbReference>
<keyword evidence="1" id="KW-0521">NADP</keyword>
<dbReference type="InterPro" id="IPR020904">
    <property type="entry name" value="Sc_DH/Rdtase_CS"/>
</dbReference>
<dbReference type="GO" id="GO:0047560">
    <property type="term" value="F:3-dehydrosphinganine reductase activity"/>
    <property type="evidence" value="ECO:0007669"/>
    <property type="project" value="TreeGrafter"/>
</dbReference>
<dbReference type="GO" id="GO:0005789">
    <property type="term" value="C:endoplasmic reticulum membrane"/>
    <property type="evidence" value="ECO:0007669"/>
    <property type="project" value="TreeGrafter"/>
</dbReference>
<reference evidence="3 4" key="2">
    <citation type="submission" date="2016-05" db="EMBL/GenBank/DDBJ databases">
        <title>Lineage-specific infection strategies underlie the spectrum of fungal disease in amphibians.</title>
        <authorList>
            <person name="Cuomo C.A."/>
            <person name="Farrer R.A."/>
            <person name="James T."/>
            <person name="Longcore J."/>
            <person name="Birren B."/>
        </authorList>
    </citation>
    <scope>NUCLEOTIDE SEQUENCE [LARGE SCALE GENOMIC DNA]</scope>
    <source>
        <strain evidence="3 4">JEL423</strain>
    </source>
</reference>
<dbReference type="PANTHER" id="PTHR43550:SF3">
    <property type="entry name" value="3-KETODIHYDROSPHINGOSINE REDUCTASE"/>
    <property type="match status" value="1"/>
</dbReference>
<organism evidence="3 4">
    <name type="scientific">Batrachochytrium dendrobatidis (strain JEL423)</name>
    <dbReference type="NCBI Taxonomy" id="403673"/>
    <lineage>
        <taxon>Eukaryota</taxon>
        <taxon>Fungi</taxon>
        <taxon>Fungi incertae sedis</taxon>
        <taxon>Chytridiomycota</taxon>
        <taxon>Chytridiomycota incertae sedis</taxon>
        <taxon>Chytridiomycetes</taxon>
        <taxon>Rhizophydiales</taxon>
        <taxon>Rhizophydiales incertae sedis</taxon>
        <taxon>Batrachochytrium</taxon>
    </lineage>
</organism>
<dbReference type="PRINTS" id="PR00080">
    <property type="entry name" value="SDRFAMILY"/>
</dbReference>
<dbReference type="Pfam" id="PF00106">
    <property type="entry name" value="adh_short"/>
    <property type="match status" value="1"/>
</dbReference>
<dbReference type="eggNOG" id="KOG1205">
    <property type="taxonomic scope" value="Eukaryota"/>
</dbReference>
<dbReference type="SUPFAM" id="SSF51735">
    <property type="entry name" value="NAD(P)-binding Rossmann-fold domains"/>
    <property type="match status" value="1"/>
</dbReference>
<dbReference type="InterPro" id="IPR036291">
    <property type="entry name" value="NAD(P)-bd_dom_sf"/>
</dbReference>
<evidence type="ECO:0000313" key="3">
    <source>
        <dbReference type="EMBL" id="OAJ36482.1"/>
    </source>
</evidence>
<evidence type="ECO:0000256" key="1">
    <source>
        <dbReference type="ARBA" id="ARBA00022857"/>
    </source>
</evidence>
<dbReference type="STRING" id="403673.A0A177W9T7"/>
<comment type="similarity">
    <text evidence="2">Belongs to the short-chain dehydrogenases/reductases (SDR) family.</text>
</comment>
<dbReference type="AlphaFoldDB" id="A0A177W9T7"/>
<evidence type="ECO:0000256" key="2">
    <source>
        <dbReference type="RuleBase" id="RU000363"/>
    </source>
</evidence>
<dbReference type="VEuPathDB" id="FungiDB:BDEG_20648"/>
<dbReference type="PRINTS" id="PR00081">
    <property type="entry name" value="GDHRDH"/>
</dbReference>
<name>A0A177W9T7_BATDL</name>
<dbReference type="InterPro" id="IPR002347">
    <property type="entry name" value="SDR_fam"/>
</dbReference>
<dbReference type="Gene3D" id="3.40.50.720">
    <property type="entry name" value="NAD(P)-binding Rossmann-like Domain"/>
    <property type="match status" value="1"/>
</dbReference>
<dbReference type="Proteomes" id="UP000077115">
    <property type="component" value="Unassembled WGS sequence"/>
</dbReference>
<dbReference type="PANTHER" id="PTHR43550">
    <property type="entry name" value="3-KETODIHYDROSPHINGOSINE REDUCTASE"/>
    <property type="match status" value="1"/>
</dbReference>
<dbReference type="PROSITE" id="PS00061">
    <property type="entry name" value="ADH_SHORT"/>
    <property type="match status" value="1"/>
</dbReference>
<proteinExistence type="inferred from homology"/>
<dbReference type="OrthoDB" id="1933717at2759"/>
<gene>
    <name evidence="3" type="ORF">BDEG_20648</name>
</gene>
<accession>A0A177W9T7</accession>
<dbReference type="EMBL" id="DS022300">
    <property type="protein sequence ID" value="OAJ36482.1"/>
    <property type="molecule type" value="Genomic_DNA"/>
</dbReference>
<evidence type="ECO:0000313" key="4">
    <source>
        <dbReference type="Proteomes" id="UP000077115"/>
    </source>
</evidence>